<dbReference type="AlphaFoldDB" id="A0A9D1HHR6"/>
<protein>
    <submittedName>
        <fullName evidence="2">HD domain-containing protein</fullName>
    </submittedName>
</protein>
<dbReference type="InterPro" id="IPR003607">
    <property type="entry name" value="HD/PDEase_dom"/>
</dbReference>
<evidence type="ECO:0000259" key="1">
    <source>
        <dbReference type="SMART" id="SM00471"/>
    </source>
</evidence>
<proteinExistence type="predicted"/>
<feature type="domain" description="HD/PDEase" evidence="1">
    <location>
        <begin position="29"/>
        <end position="157"/>
    </location>
</feature>
<sequence length="171" mass="19543">MPRLERLCGHPLYKREMQALEIYERGREFCRHGWDHLLDVARIAYILALEQQLDIPKDVVYGMAFIHDIGRAAQYRDGTDHALAGKRLAQQILPEAGYSSEEAGWICGAVAGHRSTQKTDGMQAETMPKDPAWKLAEILYQADKLSRRCYDCPASGACYWPEDRKIQTIIY</sequence>
<dbReference type="Pfam" id="PF01966">
    <property type="entry name" value="HD"/>
    <property type="match status" value="1"/>
</dbReference>
<reference evidence="2" key="1">
    <citation type="submission" date="2020-10" db="EMBL/GenBank/DDBJ databases">
        <authorList>
            <person name="Gilroy R."/>
        </authorList>
    </citation>
    <scope>NUCLEOTIDE SEQUENCE</scope>
    <source>
        <strain evidence="2">CHK187-14744</strain>
    </source>
</reference>
<dbReference type="InterPro" id="IPR006674">
    <property type="entry name" value="HD_domain"/>
</dbReference>
<dbReference type="EMBL" id="DVLT01000057">
    <property type="protein sequence ID" value="HIU03509.1"/>
    <property type="molecule type" value="Genomic_DNA"/>
</dbReference>
<dbReference type="SUPFAM" id="SSF109604">
    <property type="entry name" value="HD-domain/PDEase-like"/>
    <property type="match status" value="1"/>
</dbReference>
<reference evidence="2" key="2">
    <citation type="journal article" date="2021" name="PeerJ">
        <title>Extensive microbial diversity within the chicken gut microbiome revealed by metagenomics and culture.</title>
        <authorList>
            <person name="Gilroy R."/>
            <person name="Ravi A."/>
            <person name="Getino M."/>
            <person name="Pursley I."/>
            <person name="Horton D.L."/>
            <person name="Alikhan N.F."/>
            <person name="Baker D."/>
            <person name="Gharbi K."/>
            <person name="Hall N."/>
            <person name="Watson M."/>
            <person name="Adriaenssens E.M."/>
            <person name="Foster-Nyarko E."/>
            <person name="Jarju S."/>
            <person name="Secka A."/>
            <person name="Antonio M."/>
            <person name="Oren A."/>
            <person name="Chaudhuri R.R."/>
            <person name="La Ragione R."/>
            <person name="Hildebrand F."/>
            <person name="Pallen M.J."/>
        </authorList>
    </citation>
    <scope>NUCLEOTIDE SEQUENCE</scope>
    <source>
        <strain evidence="2">CHK187-14744</strain>
    </source>
</reference>
<accession>A0A9D1HHR6</accession>
<dbReference type="SMART" id="SM00471">
    <property type="entry name" value="HDc"/>
    <property type="match status" value="1"/>
</dbReference>
<evidence type="ECO:0000313" key="2">
    <source>
        <dbReference type="EMBL" id="HIU03509.1"/>
    </source>
</evidence>
<name>A0A9D1HHR6_9FIRM</name>
<comment type="caution">
    <text evidence="2">The sequence shown here is derived from an EMBL/GenBank/DDBJ whole genome shotgun (WGS) entry which is preliminary data.</text>
</comment>
<evidence type="ECO:0000313" key="3">
    <source>
        <dbReference type="Proteomes" id="UP000824164"/>
    </source>
</evidence>
<organism evidence="2 3">
    <name type="scientific">Candidatus Onthocola gallistercoris</name>
    <dbReference type="NCBI Taxonomy" id="2840876"/>
    <lineage>
        <taxon>Bacteria</taxon>
        <taxon>Bacillati</taxon>
        <taxon>Bacillota</taxon>
        <taxon>Bacilli</taxon>
        <taxon>Candidatus Onthocola</taxon>
    </lineage>
</organism>
<dbReference type="Proteomes" id="UP000824164">
    <property type="component" value="Unassembled WGS sequence"/>
</dbReference>
<dbReference type="Gene3D" id="1.10.3210.10">
    <property type="entry name" value="Hypothetical protein af1432"/>
    <property type="match status" value="1"/>
</dbReference>
<gene>
    <name evidence="2" type="ORF">IAB63_09695</name>
</gene>